<dbReference type="GO" id="GO:0016491">
    <property type="term" value="F:oxidoreductase activity"/>
    <property type="evidence" value="ECO:0007669"/>
    <property type="project" value="UniProtKB-KW"/>
</dbReference>
<dbReference type="PRINTS" id="PR00081">
    <property type="entry name" value="GDHRDH"/>
</dbReference>
<dbReference type="Proteomes" id="UP000803844">
    <property type="component" value="Unassembled WGS sequence"/>
</dbReference>
<evidence type="ECO:0000313" key="3">
    <source>
        <dbReference type="Proteomes" id="UP000803844"/>
    </source>
</evidence>
<sequence length="326" mass="35435">MGFFYSQFFKKPGYPKASFAGKTVIVTGANTGLGKEAARHFVRLGASRLIIAVRSLDKGHDARRDIETTTRCGKGLIQVWELDMASYESVKRFAARVTAELDRVDNVIANAALASFSYNTAEGNELQVTVNVISTFLLMALVMPKLKETAAVFNTRPVFTMVSSDAHTHTTFSQGAAPEGKILDTVNDKNVWSKHQAEQYPVSKLLGLFTLRAIAEKHPAPLFPVTINAANPGLCHSALSREAAGSQAVFFFFFKLFVARSTEVGSRTEVNAAAAGVETHGQYLVDNCEIGSLTPLVTGNKKLQDRVAAEVFARLEVIEPGVTKNF</sequence>
<evidence type="ECO:0000313" key="2">
    <source>
        <dbReference type="EMBL" id="KAF3766563.1"/>
    </source>
</evidence>
<reference evidence="2" key="1">
    <citation type="journal article" date="2020" name="Phytopathology">
        <title>Genome sequence of the chestnut blight fungus Cryphonectria parasitica EP155: A fundamental resource for an archetypical invasive plant pathogen.</title>
        <authorList>
            <person name="Crouch J.A."/>
            <person name="Dawe A."/>
            <person name="Aerts A."/>
            <person name="Barry K."/>
            <person name="Churchill A.C.L."/>
            <person name="Grimwood J."/>
            <person name="Hillman B."/>
            <person name="Milgroom M.G."/>
            <person name="Pangilinan J."/>
            <person name="Smith M."/>
            <person name="Salamov A."/>
            <person name="Schmutz J."/>
            <person name="Yadav J."/>
            <person name="Grigoriev I.V."/>
            <person name="Nuss D."/>
        </authorList>
    </citation>
    <scope>NUCLEOTIDE SEQUENCE</scope>
    <source>
        <strain evidence="2">EP155</strain>
    </source>
</reference>
<dbReference type="AlphaFoldDB" id="A0A9P5CPV0"/>
<dbReference type="RefSeq" id="XP_040777524.1">
    <property type="nucleotide sequence ID" value="XM_040921479.1"/>
</dbReference>
<proteinExistence type="predicted"/>
<organism evidence="2 3">
    <name type="scientific">Cryphonectria parasitica (strain ATCC 38755 / EP155)</name>
    <dbReference type="NCBI Taxonomy" id="660469"/>
    <lineage>
        <taxon>Eukaryota</taxon>
        <taxon>Fungi</taxon>
        <taxon>Dikarya</taxon>
        <taxon>Ascomycota</taxon>
        <taxon>Pezizomycotina</taxon>
        <taxon>Sordariomycetes</taxon>
        <taxon>Sordariomycetidae</taxon>
        <taxon>Diaporthales</taxon>
        <taxon>Cryphonectriaceae</taxon>
        <taxon>Cryphonectria-Endothia species complex</taxon>
        <taxon>Cryphonectria</taxon>
    </lineage>
</organism>
<name>A0A9P5CPV0_CRYP1</name>
<evidence type="ECO:0000256" key="1">
    <source>
        <dbReference type="ARBA" id="ARBA00023002"/>
    </source>
</evidence>
<dbReference type="Gene3D" id="3.40.50.720">
    <property type="entry name" value="NAD(P)-binding Rossmann-like Domain"/>
    <property type="match status" value="1"/>
</dbReference>
<dbReference type="PANTHER" id="PTHR43157:SF31">
    <property type="entry name" value="PHOSPHATIDYLINOSITOL-GLYCAN BIOSYNTHESIS CLASS F PROTEIN"/>
    <property type="match status" value="1"/>
</dbReference>
<accession>A0A9P5CPV0</accession>
<dbReference type="InterPro" id="IPR002347">
    <property type="entry name" value="SDR_fam"/>
</dbReference>
<dbReference type="Pfam" id="PF00106">
    <property type="entry name" value="adh_short"/>
    <property type="match status" value="1"/>
</dbReference>
<comment type="caution">
    <text evidence="2">The sequence shown here is derived from an EMBL/GenBank/DDBJ whole genome shotgun (WGS) entry which is preliminary data.</text>
</comment>
<gene>
    <name evidence="2" type="ORF">M406DRAFT_339739</name>
</gene>
<keyword evidence="3" id="KW-1185">Reference proteome</keyword>
<dbReference type="PANTHER" id="PTHR43157">
    <property type="entry name" value="PHOSPHATIDYLINOSITOL-GLYCAN BIOSYNTHESIS CLASS F PROTEIN-RELATED"/>
    <property type="match status" value="1"/>
</dbReference>
<dbReference type="EMBL" id="MU032347">
    <property type="protein sequence ID" value="KAF3766563.1"/>
    <property type="molecule type" value="Genomic_DNA"/>
</dbReference>
<dbReference type="InterPro" id="IPR036291">
    <property type="entry name" value="NAD(P)-bd_dom_sf"/>
</dbReference>
<dbReference type="OrthoDB" id="542013at2759"/>
<dbReference type="GeneID" id="63838608"/>
<dbReference type="SUPFAM" id="SSF51735">
    <property type="entry name" value="NAD(P)-binding Rossmann-fold domains"/>
    <property type="match status" value="1"/>
</dbReference>
<keyword evidence="1" id="KW-0560">Oxidoreductase</keyword>
<protein>
    <submittedName>
        <fullName evidence="2">Short-chain dehydrogenase</fullName>
    </submittedName>
</protein>